<evidence type="ECO:0000313" key="13">
    <source>
        <dbReference type="Proteomes" id="UP000078582"/>
    </source>
</evidence>
<dbReference type="GO" id="GO:0005829">
    <property type="term" value="C:cytosol"/>
    <property type="evidence" value="ECO:0007669"/>
    <property type="project" value="TreeGrafter"/>
</dbReference>
<evidence type="ECO:0000256" key="5">
    <source>
        <dbReference type="ARBA" id="ARBA00022723"/>
    </source>
</evidence>
<dbReference type="CDD" id="cd03892">
    <property type="entry name" value="M20_peptT"/>
    <property type="match status" value="1"/>
</dbReference>
<evidence type="ECO:0000256" key="11">
    <source>
        <dbReference type="PIRSR" id="PIRSR037215-2"/>
    </source>
</evidence>
<dbReference type="InterPro" id="IPR036264">
    <property type="entry name" value="Bact_exopeptidase_dim_dom"/>
</dbReference>
<dbReference type="GO" id="GO:0043171">
    <property type="term" value="P:peptide catabolic process"/>
    <property type="evidence" value="ECO:0007669"/>
    <property type="project" value="UniProtKB-UniRule"/>
</dbReference>
<feature type="active site" description="Proton acceptor" evidence="9 10">
    <location>
        <position position="179"/>
    </location>
</feature>
<evidence type="ECO:0000256" key="9">
    <source>
        <dbReference type="HAMAP-Rule" id="MF_00550"/>
    </source>
</evidence>
<dbReference type="AlphaFoldDB" id="A0A192H4E5"/>
<keyword evidence="9" id="KW-0963">Cytoplasm</keyword>
<feature type="binding site" evidence="9 11">
    <location>
        <position position="82"/>
    </location>
    <ligand>
        <name>Zn(2+)</name>
        <dbReference type="ChEBI" id="CHEBI:29105"/>
        <label>1</label>
    </ligand>
</feature>
<evidence type="ECO:0000256" key="7">
    <source>
        <dbReference type="ARBA" id="ARBA00022833"/>
    </source>
</evidence>
<sequence>MAIYEDLVPRFLRYVKSNTRSDPDSNTIPSTPRLTAFAKKLAEEMRVIGLKNVHYLDKNGYVVGTLPSNQEKKVPVIGFMGHMDTAEFNSENINPQLVSNYDGQSTIKLDQAGKFTLNLTDFPFLANYKGHDLITTDGSTLLGGDDKAGVAEIMTAMAYLVKYPEIKHGEIRVGFSPDEEIGTGADHFDVADFNATFAYTVDGGSEGQLEYETFNAAEMKVHIQGKNVHTATANGVMVNALQLATDFQNGLPQKEVPEKTSGTAGFFHLYQLKGTVEEADMTYIIRDFERSGLQARKEVAHKVAATINARFPEERISLTIFDQYYNMREVLEKDMRSVELAKKAMEEVGVKPLIDPVRGGTDGSKISFMGLPTPNLFAGPENMHGRYEFVSEQVMARATDVILQIIKLNSQ</sequence>
<dbReference type="SUPFAM" id="SSF53187">
    <property type="entry name" value="Zn-dependent exopeptidases"/>
    <property type="match status" value="1"/>
</dbReference>
<evidence type="ECO:0000256" key="4">
    <source>
        <dbReference type="ARBA" id="ARBA00022670"/>
    </source>
</evidence>
<dbReference type="RefSeq" id="WP_068280739.1">
    <property type="nucleotide sequence ID" value="NZ_CP014873.1"/>
</dbReference>
<dbReference type="PANTHER" id="PTHR42994:SF1">
    <property type="entry name" value="PEPTIDASE T"/>
    <property type="match status" value="1"/>
</dbReference>
<dbReference type="InterPro" id="IPR010161">
    <property type="entry name" value="Peptidase_M20B"/>
</dbReference>
<feature type="binding site" evidence="9 11">
    <location>
        <position position="180"/>
    </location>
    <ligand>
        <name>Zn(2+)</name>
        <dbReference type="ChEBI" id="CHEBI:29105"/>
        <label>2</label>
    </ligand>
</feature>
<accession>A0A192H4E5</accession>
<comment type="subcellular location">
    <subcellularLocation>
        <location evidence="9">Cytoplasm</location>
    </subcellularLocation>
</comment>
<keyword evidence="3 9" id="KW-0031">Aminopeptidase</keyword>
<keyword evidence="8 9" id="KW-0482">Metalloprotease</keyword>
<gene>
    <name evidence="9" type="primary">pepT</name>
    <name evidence="12" type="ORF">AYR53_08805</name>
</gene>
<dbReference type="Pfam" id="PF01546">
    <property type="entry name" value="Peptidase_M20"/>
    <property type="match status" value="1"/>
</dbReference>
<evidence type="ECO:0000313" key="12">
    <source>
        <dbReference type="EMBL" id="ANK62846.1"/>
    </source>
</evidence>
<dbReference type="Pfam" id="PF07687">
    <property type="entry name" value="M20_dimer"/>
    <property type="match status" value="1"/>
</dbReference>
<dbReference type="Gene3D" id="3.30.70.360">
    <property type="match status" value="1"/>
</dbReference>
<protein>
    <recommendedName>
        <fullName evidence="9">Peptidase T</fullName>
        <ecNumber evidence="9">3.4.11.4</ecNumber>
    </recommendedName>
    <alternativeName>
        <fullName evidence="9">Aminotripeptidase</fullName>
        <shortName evidence="9">Tripeptidase</shortName>
    </alternativeName>
    <alternativeName>
        <fullName evidence="9">Tripeptide aminopeptidase</fullName>
    </alternativeName>
</protein>
<proteinExistence type="inferred from homology"/>
<dbReference type="GO" id="GO:0008237">
    <property type="term" value="F:metallopeptidase activity"/>
    <property type="evidence" value="ECO:0007669"/>
    <property type="project" value="UniProtKB-KW"/>
</dbReference>
<keyword evidence="4 9" id="KW-0645">Protease</keyword>
<dbReference type="InterPro" id="IPR002933">
    <property type="entry name" value="Peptidase_M20"/>
</dbReference>
<organism evidence="12 13">
    <name type="scientific">Loigolactobacillus backii</name>
    <dbReference type="NCBI Taxonomy" id="375175"/>
    <lineage>
        <taxon>Bacteria</taxon>
        <taxon>Bacillati</taxon>
        <taxon>Bacillota</taxon>
        <taxon>Bacilli</taxon>
        <taxon>Lactobacillales</taxon>
        <taxon>Lactobacillaceae</taxon>
        <taxon>Loigolactobacillus</taxon>
    </lineage>
</organism>
<dbReference type="GO" id="GO:0045148">
    <property type="term" value="F:tripeptide aminopeptidase activity"/>
    <property type="evidence" value="ECO:0007669"/>
    <property type="project" value="UniProtKB-UniRule"/>
</dbReference>
<feature type="binding site" evidence="9 11">
    <location>
        <position position="145"/>
    </location>
    <ligand>
        <name>Zn(2+)</name>
        <dbReference type="ChEBI" id="CHEBI:29105"/>
        <label>1</label>
    </ligand>
</feature>
<keyword evidence="5 9" id="KW-0479">Metal-binding</keyword>
<dbReference type="HAMAP" id="MF_00550">
    <property type="entry name" value="Aminopeptidase_M20"/>
    <property type="match status" value="1"/>
</dbReference>
<keyword evidence="13" id="KW-1185">Reference proteome</keyword>
<feature type="active site" evidence="9 10">
    <location>
        <position position="84"/>
    </location>
</feature>
<comment type="similarity">
    <text evidence="2 9">Belongs to the peptidase M20B family.</text>
</comment>
<dbReference type="OrthoDB" id="9804934at2"/>
<feature type="binding site" evidence="9 11">
    <location>
        <position position="384"/>
    </location>
    <ligand>
        <name>Zn(2+)</name>
        <dbReference type="ChEBI" id="CHEBI:29105"/>
        <label>2</label>
    </ligand>
</feature>
<feature type="binding site" evidence="9 11">
    <location>
        <position position="202"/>
    </location>
    <ligand>
        <name>Zn(2+)</name>
        <dbReference type="ChEBI" id="CHEBI:29105"/>
        <label>1</label>
    </ligand>
</feature>
<keyword evidence="6 9" id="KW-0378">Hydrolase</keyword>
<evidence type="ECO:0000256" key="2">
    <source>
        <dbReference type="ARBA" id="ARBA00009692"/>
    </source>
</evidence>
<evidence type="ECO:0000256" key="1">
    <source>
        <dbReference type="ARBA" id="ARBA00000870"/>
    </source>
</evidence>
<feature type="binding site" evidence="9 11">
    <location>
        <position position="145"/>
    </location>
    <ligand>
        <name>Zn(2+)</name>
        <dbReference type="ChEBI" id="CHEBI:29105"/>
        <label>2</label>
    </ligand>
</feature>
<comment type="catalytic activity">
    <reaction evidence="1 9">
        <text>Release of the N-terminal residue from a tripeptide.</text>
        <dbReference type="EC" id="3.4.11.4"/>
    </reaction>
</comment>
<dbReference type="InterPro" id="IPR001261">
    <property type="entry name" value="ArgE/DapE_CS"/>
</dbReference>
<dbReference type="STRING" id="375175.AYR53_08805"/>
<dbReference type="GO" id="GO:0008270">
    <property type="term" value="F:zinc ion binding"/>
    <property type="evidence" value="ECO:0007669"/>
    <property type="project" value="UniProtKB-UniRule"/>
</dbReference>
<dbReference type="NCBIfam" id="TIGR01882">
    <property type="entry name" value="peptidase-T"/>
    <property type="match status" value="1"/>
</dbReference>
<dbReference type="GeneID" id="42982356"/>
<dbReference type="PROSITE" id="PS00758">
    <property type="entry name" value="ARGE_DAPE_CPG2_1"/>
    <property type="match status" value="1"/>
</dbReference>
<dbReference type="NCBIfam" id="NF003976">
    <property type="entry name" value="PRK05469.1"/>
    <property type="match status" value="1"/>
</dbReference>
<evidence type="ECO:0000256" key="6">
    <source>
        <dbReference type="ARBA" id="ARBA00022801"/>
    </source>
</evidence>
<dbReference type="NCBIfam" id="NF009920">
    <property type="entry name" value="PRK13381.1"/>
    <property type="match status" value="1"/>
</dbReference>
<dbReference type="Gene3D" id="3.40.630.10">
    <property type="entry name" value="Zn peptidases"/>
    <property type="match status" value="1"/>
</dbReference>
<evidence type="ECO:0000256" key="3">
    <source>
        <dbReference type="ARBA" id="ARBA00022438"/>
    </source>
</evidence>
<evidence type="ECO:0000256" key="8">
    <source>
        <dbReference type="ARBA" id="ARBA00023049"/>
    </source>
</evidence>
<evidence type="ECO:0000256" key="10">
    <source>
        <dbReference type="PIRSR" id="PIRSR037215-1"/>
    </source>
</evidence>
<dbReference type="EMBL" id="CP014873">
    <property type="protein sequence ID" value="ANK62846.1"/>
    <property type="molecule type" value="Genomic_DNA"/>
</dbReference>
<keyword evidence="7 9" id="KW-0862">Zinc</keyword>
<comment type="cofactor">
    <cofactor evidence="9 11">
        <name>Zn(2+)</name>
        <dbReference type="ChEBI" id="CHEBI:29105"/>
    </cofactor>
    <text evidence="9 11">Binds 2 Zn(2+) ions per subunit.</text>
</comment>
<reference evidence="12 13" key="1">
    <citation type="submission" date="2016-03" db="EMBL/GenBank/DDBJ databases">
        <title>Pediococcus and Lactobacillus from brewery environment - whole genome sequencing and assembly.</title>
        <authorList>
            <person name="Behr J."/>
            <person name="Geissler A.J."/>
            <person name="Vogel R.F."/>
        </authorList>
    </citation>
    <scope>NUCLEOTIDE SEQUENCE [LARGE SCALE GENOMIC DNA]</scope>
    <source>
        <strain evidence="12 13">TMW 1.1989</strain>
    </source>
</reference>
<dbReference type="Proteomes" id="UP000078582">
    <property type="component" value="Chromosome"/>
</dbReference>
<dbReference type="GO" id="GO:0006508">
    <property type="term" value="P:proteolysis"/>
    <property type="evidence" value="ECO:0007669"/>
    <property type="project" value="UniProtKB-UniRule"/>
</dbReference>
<dbReference type="EC" id="3.4.11.4" evidence="9"/>
<dbReference type="PANTHER" id="PTHR42994">
    <property type="entry name" value="PEPTIDASE T"/>
    <property type="match status" value="1"/>
</dbReference>
<name>A0A192H4E5_9LACO</name>
<dbReference type="SUPFAM" id="SSF55031">
    <property type="entry name" value="Bacterial exopeptidase dimerisation domain"/>
    <property type="match status" value="1"/>
</dbReference>
<dbReference type="PIRSF" id="PIRSF037215">
    <property type="entry name" value="Peptidase_M20B"/>
    <property type="match status" value="1"/>
</dbReference>
<comment type="function">
    <text evidence="9">Cleaves the N-terminal amino acid of tripeptides.</text>
</comment>
<dbReference type="InterPro" id="IPR011650">
    <property type="entry name" value="Peptidase_M20_dimer"/>
</dbReference>